<reference evidence="2" key="1">
    <citation type="submission" date="2017-02" db="EMBL/GenBank/DDBJ databases">
        <authorList>
            <person name="Dridi B."/>
        </authorList>
    </citation>
    <scope>NUCLEOTIDE SEQUENCE [LARGE SCALE GENOMIC DNA]</scope>
    <source>
        <strain evidence="2">B Co 03.10</strain>
    </source>
</reference>
<dbReference type="AlphaFoldDB" id="A0A1X6XI54"/>
<keyword evidence="2" id="KW-1185">Reference proteome</keyword>
<dbReference type="Proteomes" id="UP000196581">
    <property type="component" value="Unassembled WGS sequence"/>
</dbReference>
<accession>A0A1X6XI54</accession>
<evidence type="ECO:0000313" key="2">
    <source>
        <dbReference type="Proteomes" id="UP000196581"/>
    </source>
</evidence>
<sequence>MCHSFILRFDVCPHLHTTSRVHRYADSASRPAMTELVFIVVTK</sequence>
<organism evidence="1 2">
    <name type="scientific">Brevibacterium yomogidense</name>
    <dbReference type="NCBI Taxonomy" id="946573"/>
    <lineage>
        <taxon>Bacteria</taxon>
        <taxon>Bacillati</taxon>
        <taxon>Actinomycetota</taxon>
        <taxon>Actinomycetes</taxon>
        <taxon>Micrococcales</taxon>
        <taxon>Brevibacteriaceae</taxon>
        <taxon>Brevibacterium</taxon>
    </lineage>
</organism>
<protein>
    <submittedName>
        <fullName evidence="1">Uncharacterized protein</fullName>
    </submittedName>
</protein>
<evidence type="ECO:0000313" key="1">
    <source>
        <dbReference type="EMBL" id="SLM98836.1"/>
    </source>
</evidence>
<name>A0A1X6XI54_9MICO</name>
<gene>
    <name evidence="1" type="ORF">FM105_09715</name>
</gene>
<proteinExistence type="predicted"/>
<dbReference type="EMBL" id="FWFF01000017">
    <property type="protein sequence ID" value="SLM98836.1"/>
    <property type="molecule type" value="Genomic_DNA"/>
</dbReference>